<evidence type="ECO:0000313" key="1">
    <source>
        <dbReference type="EMBL" id="KKK80463.1"/>
    </source>
</evidence>
<accession>A0A0F8YG63</accession>
<sequence length="64" mass="7320">MATITLSHALADCLDALREGESLKACLNRYPEHRERLRPLLEVAQTLHREEYREEATPSPDFVG</sequence>
<reference evidence="1" key="1">
    <citation type="journal article" date="2015" name="Nature">
        <title>Complex archaea that bridge the gap between prokaryotes and eukaryotes.</title>
        <authorList>
            <person name="Spang A."/>
            <person name="Saw J.H."/>
            <person name="Jorgensen S.L."/>
            <person name="Zaremba-Niedzwiedzka K."/>
            <person name="Martijn J."/>
            <person name="Lind A.E."/>
            <person name="van Eijk R."/>
            <person name="Schleper C."/>
            <person name="Guy L."/>
            <person name="Ettema T.J."/>
        </authorList>
    </citation>
    <scope>NUCLEOTIDE SEQUENCE</scope>
</reference>
<name>A0A0F8YG63_9ZZZZ</name>
<proteinExistence type="predicted"/>
<organism evidence="1">
    <name type="scientific">marine sediment metagenome</name>
    <dbReference type="NCBI Taxonomy" id="412755"/>
    <lineage>
        <taxon>unclassified sequences</taxon>
        <taxon>metagenomes</taxon>
        <taxon>ecological metagenomes</taxon>
    </lineage>
</organism>
<comment type="caution">
    <text evidence="1">The sequence shown here is derived from an EMBL/GenBank/DDBJ whole genome shotgun (WGS) entry which is preliminary data.</text>
</comment>
<dbReference type="EMBL" id="LAZR01053569">
    <property type="protein sequence ID" value="KKK80463.1"/>
    <property type="molecule type" value="Genomic_DNA"/>
</dbReference>
<dbReference type="AlphaFoldDB" id="A0A0F8YG63"/>
<feature type="non-terminal residue" evidence="1">
    <location>
        <position position="64"/>
    </location>
</feature>
<protein>
    <submittedName>
        <fullName evidence="1">Uncharacterized protein</fullName>
    </submittedName>
</protein>
<gene>
    <name evidence="1" type="ORF">LCGC14_2823230</name>
</gene>